<dbReference type="InterPro" id="IPR003958">
    <property type="entry name" value="CBFA_NFYB_domain"/>
</dbReference>
<dbReference type="AlphaFoldDB" id="A0AAV3SN57"/>
<evidence type="ECO:0000256" key="6">
    <source>
        <dbReference type="ARBA" id="ARBA00023125"/>
    </source>
</evidence>
<dbReference type="InterPro" id="IPR009072">
    <property type="entry name" value="Histone-fold"/>
</dbReference>
<dbReference type="NCBIfam" id="NF043032">
    <property type="entry name" value="archaea_histone"/>
    <property type="match status" value="1"/>
</dbReference>
<dbReference type="Pfam" id="PF00808">
    <property type="entry name" value="CBFD_NFYB_HMF"/>
    <property type="match status" value="2"/>
</dbReference>
<dbReference type="InterPro" id="IPR050947">
    <property type="entry name" value="Archaeal_histone_HMF"/>
</dbReference>
<feature type="domain" description="Transcription factor CBF/NF-Y/archaeal histone" evidence="7">
    <location>
        <begin position="74"/>
        <end position="135"/>
    </location>
</feature>
<keyword evidence="4" id="KW-0158">Chromosome</keyword>
<evidence type="ECO:0000256" key="5">
    <source>
        <dbReference type="ARBA" id="ARBA00022490"/>
    </source>
</evidence>
<dbReference type="InterPro" id="IPR050004">
    <property type="entry name" value="HmfB-like"/>
</dbReference>
<comment type="caution">
    <text evidence="8">The sequence shown here is derived from an EMBL/GenBank/DDBJ whole genome shotgun (WGS) entry which is preliminary data.</text>
</comment>
<dbReference type="GO" id="GO:0005737">
    <property type="term" value="C:cytoplasm"/>
    <property type="evidence" value="ECO:0007669"/>
    <property type="project" value="UniProtKB-SubCell"/>
</dbReference>
<reference evidence="8" key="2">
    <citation type="submission" date="2023-12" db="EMBL/GenBank/DDBJ databases">
        <authorList>
            <person name="Sun Q."/>
            <person name="Inoue M."/>
        </authorList>
    </citation>
    <scope>NUCLEOTIDE SEQUENCE</scope>
    <source>
        <strain evidence="8">JCM 12289</strain>
    </source>
</reference>
<keyword evidence="6" id="KW-0238">DNA-binding</keyword>
<sequence length="150" mass="16533">MAMSVELPFAPVDAIIRRHAGSLRVSSEATEELARRIQRQGARLASEAADRATDDDRKTLRVADFDGDGSTDSELPIAPVDRIARLDIDERYRVSMDARVALAGILERYAGRVASAAAVLARHADRRTITLADVEAYFELEPYYPTEEAS</sequence>
<evidence type="ECO:0000313" key="8">
    <source>
        <dbReference type="EMBL" id="GAA0478345.1"/>
    </source>
</evidence>
<keyword evidence="5" id="KW-0963">Cytoplasm</keyword>
<dbReference type="PANTHER" id="PTHR47828:SF1">
    <property type="entry name" value="ARCHAEAL HISTONE A"/>
    <property type="match status" value="1"/>
</dbReference>
<dbReference type="SUPFAM" id="SSF47113">
    <property type="entry name" value="Histone-fold"/>
    <property type="match status" value="2"/>
</dbReference>
<gene>
    <name evidence="8" type="ORF">GCM10008985_38260</name>
</gene>
<evidence type="ECO:0000256" key="4">
    <source>
        <dbReference type="ARBA" id="ARBA00022454"/>
    </source>
</evidence>
<evidence type="ECO:0000313" key="9">
    <source>
        <dbReference type="Proteomes" id="UP001500962"/>
    </source>
</evidence>
<evidence type="ECO:0000259" key="7">
    <source>
        <dbReference type="Pfam" id="PF00808"/>
    </source>
</evidence>
<dbReference type="Gene3D" id="1.10.20.10">
    <property type="entry name" value="Histone, subunit A"/>
    <property type="match status" value="2"/>
</dbReference>
<comment type="subcellular location">
    <subcellularLocation>
        <location evidence="1">Chromosome</location>
    </subcellularLocation>
    <subcellularLocation>
        <location evidence="2">Cytoplasm</location>
    </subcellularLocation>
</comment>
<evidence type="ECO:0000256" key="1">
    <source>
        <dbReference type="ARBA" id="ARBA00004286"/>
    </source>
</evidence>
<name>A0AAV3SN57_HALDO</name>
<dbReference type="Proteomes" id="UP001500962">
    <property type="component" value="Unassembled WGS sequence"/>
</dbReference>
<evidence type="ECO:0000256" key="3">
    <source>
        <dbReference type="ARBA" id="ARBA00008264"/>
    </source>
</evidence>
<accession>A0AAV3SN57</accession>
<feature type="domain" description="Transcription factor CBF/NF-Y/archaeal histone" evidence="7">
    <location>
        <begin position="6"/>
        <end position="64"/>
    </location>
</feature>
<organism evidence="8 9">
    <name type="scientific">Halococcus dombrowskii</name>
    <dbReference type="NCBI Taxonomy" id="179637"/>
    <lineage>
        <taxon>Archaea</taxon>
        <taxon>Methanobacteriati</taxon>
        <taxon>Methanobacteriota</taxon>
        <taxon>Stenosarchaea group</taxon>
        <taxon>Halobacteria</taxon>
        <taxon>Halobacteriales</taxon>
        <taxon>Halococcaceae</taxon>
        <taxon>Halococcus</taxon>
    </lineage>
</organism>
<evidence type="ECO:0000256" key="2">
    <source>
        <dbReference type="ARBA" id="ARBA00004496"/>
    </source>
</evidence>
<dbReference type="GO" id="GO:0046982">
    <property type="term" value="F:protein heterodimerization activity"/>
    <property type="evidence" value="ECO:0007669"/>
    <property type="project" value="InterPro"/>
</dbReference>
<protein>
    <submittedName>
        <fullName evidence="8">Histone family protein</fullName>
    </submittedName>
</protein>
<dbReference type="GO" id="GO:0003677">
    <property type="term" value="F:DNA binding"/>
    <property type="evidence" value="ECO:0007669"/>
    <property type="project" value="UniProtKB-KW"/>
</dbReference>
<dbReference type="CDD" id="cd22909">
    <property type="entry name" value="HFD_archaea_histone-like"/>
    <property type="match status" value="1"/>
</dbReference>
<reference evidence="8" key="1">
    <citation type="journal article" date="2014" name="Int. J. Syst. Evol. Microbiol.">
        <title>Complete genome sequence of Corynebacterium casei LMG S-19264T (=DSM 44701T), isolated from a smear-ripened cheese.</title>
        <authorList>
            <consortium name="US DOE Joint Genome Institute (JGI-PGF)"/>
            <person name="Walter F."/>
            <person name="Albersmeier A."/>
            <person name="Kalinowski J."/>
            <person name="Ruckert C."/>
        </authorList>
    </citation>
    <scope>NUCLEOTIDE SEQUENCE</scope>
    <source>
        <strain evidence="8">JCM 12289</strain>
    </source>
</reference>
<comment type="similarity">
    <text evidence="3">Belongs to the archaeal histone HMF family.</text>
</comment>
<dbReference type="PANTHER" id="PTHR47828">
    <property type="entry name" value="ARCHAEAL HISTONE A"/>
    <property type="match status" value="1"/>
</dbReference>
<dbReference type="EMBL" id="BAAADN010000093">
    <property type="protein sequence ID" value="GAA0478345.1"/>
    <property type="molecule type" value="Genomic_DNA"/>
</dbReference>
<proteinExistence type="inferred from homology"/>
<dbReference type="GO" id="GO:0005694">
    <property type="term" value="C:chromosome"/>
    <property type="evidence" value="ECO:0007669"/>
    <property type="project" value="UniProtKB-SubCell"/>
</dbReference>